<comment type="subcellular location">
    <subcellularLocation>
        <location evidence="1">Cell membrane</location>
        <topology evidence="1">Multi-pass membrane protein</topology>
    </subcellularLocation>
</comment>
<comment type="caution">
    <text evidence="9">The sequence shown here is derived from an EMBL/GenBank/DDBJ whole genome shotgun (WGS) entry which is preliminary data.</text>
</comment>
<protein>
    <submittedName>
        <fullName evidence="9">Iron chelate uptake ABC transporter family permease subunit</fullName>
    </submittedName>
</protein>
<dbReference type="EMBL" id="VXRG01000068">
    <property type="protein sequence ID" value="MXY93460.1"/>
    <property type="molecule type" value="Genomic_DNA"/>
</dbReference>
<evidence type="ECO:0000313" key="9">
    <source>
        <dbReference type="EMBL" id="MXY93460.1"/>
    </source>
</evidence>
<dbReference type="PANTHER" id="PTHR30472:SF25">
    <property type="entry name" value="ABC TRANSPORTER PERMEASE PROTEIN MJ0876-RELATED"/>
    <property type="match status" value="1"/>
</dbReference>
<dbReference type="Pfam" id="PF01032">
    <property type="entry name" value="FecCD"/>
    <property type="match status" value="1"/>
</dbReference>
<dbReference type="FunFam" id="1.10.3470.10:FF:000001">
    <property type="entry name" value="Vitamin B12 ABC transporter permease BtuC"/>
    <property type="match status" value="1"/>
</dbReference>
<dbReference type="InterPro" id="IPR037294">
    <property type="entry name" value="ABC_BtuC-like"/>
</dbReference>
<evidence type="ECO:0000256" key="7">
    <source>
        <dbReference type="ARBA" id="ARBA00023136"/>
    </source>
</evidence>
<feature type="transmembrane region" description="Helical" evidence="8">
    <location>
        <begin position="112"/>
        <end position="135"/>
    </location>
</feature>
<keyword evidence="4" id="KW-1003">Cell membrane</keyword>
<reference evidence="9" key="1">
    <citation type="submission" date="2019-09" db="EMBL/GenBank/DDBJ databases">
        <title>Characterisation of the sponge microbiome using genome-centric metagenomics.</title>
        <authorList>
            <person name="Engelberts J.P."/>
            <person name="Robbins S.J."/>
            <person name="De Goeij J.M."/>
            <person name="Aranda M."/>
            <person name="Bell S.C."/>
            <person name="Webster N.S."/>
        </authorList>
    </citation>
    <scope>NUCLEOTIDE SEQUENCE</scope>
    <source>
        <strain evidence="9">SB0664_bin_27</strain>
    </source>
</reference>
<evidence type="ECO:0000256" key="8">
    <source>
        <dbReference type="SAM" id="Phobius"/>
    </source>
</evidence>
<dbReference type="InterPro" id="IPR000522">
    <property type="entry name" value="ABC_transptr_permease_BtuC"/>
</dbReference>
<organism evidence="9">
    <name type="scientific">Caldilineaceae bacterium SB0664_bin_27</name>
    <dbReference type="NCBI Taxonomy" id="2605260"/>
    <lineage>
        <taxon>Bacteria</taxon>
        <taxon>Bacillati</taxon>
        <taxon>Chloroflexota</taxon>
        <taxon>Caldilineae</taxon>
        <taxon>Caldilineales</taxon>
        <taxon>Caldilineaceae</taxon>
    </lineage>
</organism>
<dbReference type="GO" id="GO:0005886">
    <property type="term" value="C:plasma membrane"/>
    <property type="evidence" value="ECO:0007669"/>
    <property type="project" value="UniProtKB-SubCell"/>
</dbReference>
<evidence type="ECO:0000256" key="3">
    <source>
        <dbReference type="ARBA" id="ARBA00022448"/>
    </source>
</evidence>
<name>A0A6B0YR39_9CHLR</name>
<dbReference type="GO" id="GO:0033214">
    <property type="term" value="P:siderophore-iron import into cell"/>
    <property type="evidence" value="ECO:0007669"/>
    <property type="project" value="TreeGrafter"/>
</dbReference>
<feature type="transmembrane region" description="Helical" evidence="8">
    <location>
        <begin position="218"/>
        <end position="237"/>
    </location>
</feature>
<dbReference type="GO" id="GO:0022857">
    <property type="term" value="F:transmembrane transporter activity"/>
    <property type="evidence" value="ECO:0007669"/>
    <property type="project" value="InterPro"/>
</dbReference>
<dbReference type="PANTHER" id="PTHR30472">
    <property type="entry name" value="FERRIC ENTEROBACTIN TRANSPORT SYSTEM PERMEASE PROTEIN"/>
    <property type="match status" value="1"/>
</dbReference>
<evidence type="ECO:0000256" key="5">
    <source>
        <dbReference type="ARBA" id="ARBA00022692"/>
    </source>
</evidence>
<proteinExistence type="inferred from homology"/>
<evidence type="ECO:0000256" key="1">
    <source>
        <dbReference type="ARBA" id="ARBA00004651"/>
    </source>
</evidence>
<feature type="transmembrane region" description="Helical" evidence="8">
    <location>
        <begin position="267"/>
        <end position="293"/>
    </location>
</feature>
<gene>
    <name evidence="9" type="ORF">F4Y42_08435</name>
</gene>
<feature type="transmembrane region" description="Helical" evidence="8">
    <location>
        <begin position="83"/>
        <end position="100"/>
    </location>
</feature>
<sequence length="366" mass="37699">MLAKLHLLSPFSFDSLRTRPLFVLGGLGLFLLFTSAMGIATGAVTVSPNQLIAILANSAGLDFPWTYDARQEAVVIAIRLPRILLGLLIGSGLALSGATMQGLFRNPLADPGLIGISSGAALAVTAWIVLGGPLLDRAGAFLSYTSLPLAAFIGSMIATLLVYRLSTQNGRTIVSTMLLAGIAVNALAGAGAGFFVLLATDDQLRDIVFWSLGSLGGATWRAVFTTVPFVGLAILALPRLARSLNALLLGEAEATHLGISIEQVKRVIVVMTALAVGASVAAAGSIGFVGLVVPHLLRLMVGPGHRLVLPGSALLGATILVGADTIARTIIAPAELPIGIVTASLGAPFFLWLLLRVRHPGESGLA</sequence>
<keyword evidence="7 8" id="KW-0472">Membrane</keyword>
<feature type="transmembrane region" description="Helical" evidence="8">
    <location>
        <begin position="21"/>
        <end position="40"/>
    </location>
</feature>
<dbReference type="SUPFAM" id="SSF81345">
    <property type="entry name" value="ABC transporter involved in vitamin B12 uptake, BtuC"/>
    <property type="match status" value="1"/>
</dbReference>
<accession>A0A6B0YR39</accession>
<comment type="similarity">
    <text evidence="2">Belongs to the binding-protein-dependent transport system permease family. FecCD subfamily.</text>
</comment>
<keyword evidence="5 8" id="KW-0812">Transmembrane</keyword>
<dbReference type="Gene3D" id="1.10.3470.10">
    <property type="entry name" value="ABC transporter involved in vitamin B12 uptake, BtuC"/>
    <property type="match status" value="1"/>
</dbReference>
<keyword evidence="3" id="KW-0813">Transport</keyword>
<dbReference type="AlphaFoldDB" id="A0A6B0YR39"/>
<feature type="transmembrane region" description="Helical" evidence="8">
    <location>
        <begin position="338"/>
        <end position="355"/>
    </location>
</feature>
<evidence type="ECO:0000256" key="4">
    <source>
        <dbReference type="ARBA" id="ARBA00022475"/>
    </source>
</evidence>
<evidence type="ECO:0000256" key="6">
    <source>
        <dbReference type="ARBA" id="ARBA00022989"/>
    </source>
</evidence>
<keyword evidence="6 8" id="KW-1133">Transmembrane helix</keyword>
<feature type="transmembrane region" description="Helical" evidence="8">
    <location>
        <begin position="177"/>
        <end position="198"/>
    </location>
</feature>
<dbReference type="CDD" id="cd06550">
    <property type="entry name" value="TM_ABC_iron-siderophores_like"/>
    <property type="match status" value="1"/>
</dbReference>
<evidence type="ECO:0000256" key="2">
    <source>
        <dbReference type="ARBA" id="ARBA00007935"/>
    </source>
</evidence>
<feature type="transmembrane region" description="Helical" evidence="8">
    <location>
        <begin position="141"/>
        <end position="165"/>
    </location>
</feature>